<dbReference type="EMBL" id="ML120477">
    <property type="protein sequence ID" value="RPA92275.1"/>
    <property type="molecule type" value="Genomic_DNA"/>
</dbReference>
<name>A0A3N4J298_9PEZI</name>
<dbReference type="AlphaFoldDB" id="A0A3N4J298"/>
<evidence type="ECO:0000256" key="1">
    <source>
        <dbReference type="SAM" id="Phobius"/>
    </source>
</evidence>
<keyword evidence="1" id="KW-0472">Membrane</keyword>
<accession>A0A3N4J298</accession>
<evidence type="ECO:0000313" key="3">
    <source>
        <dbReference type="Proteomes" id="UP000276215"/>
    </source>
</evidence>
<dbReference type="OrthoDB" id="10491422at2759"/>
<keyword evidence="1" id="KW-1133">Transmembrane helix</keyword>
<proteinExistence type="predicted"/>
<keyword evidence="1" id="KW-0812">Transmembrane</keyword>
<organism evidence="2 3">
    <name type="scientific">Choiromyces venosus 120613-1</name>
    <dbReference type="NCBI Taxonomy" id="1336337"/>
    <lineage>
        <taxon>Eukaryota</taxon>
        <taxon>Fungi</taxon>
        <taxon>Dikarya</taxon>
        <taxon>Ascomycota</taxon>
        <taxon>Pezizomycotina</taxon>
        <taxon>Pezizomycetes</taxon>
        <taxon>Pezizales</taxon>
        <taxon>Tuberaceae</taxon>
        <taxon>Choiromyces</taxon>
    </lineage>
</organism>
<keyword evidence="3" id="KW-1185">Reference proteome</keyword>
<sequence>MTITTLQTETKAKAAVTTAIVSPVSSPAKAAWGSLIPISFLQLQINLTFLLQQTFYHLLVILLQQRTGLRLRWRKFKDALFYEMMLLLLQPNPVMLILMWPGWIVVLAVVVWRWWAGAGDVV</sequence>
<protein>
    <submittedName>
        <fullName evidence="2">Uncharacterized protein</fullName>
    </submittedName>
</protein>
<evidence type="ECO:0000313" key="2">
    <source>
        <dbReference type="EMBL" id="RPA92275.1"/>
    </source>
</evidence>
<feature type="transmembrane region" description="Helical" evidence="1">
    <location>
        <begin position="84"/>
        <end position="115"/>
    </location>
</feature>
<dbReference type="Proteomes" id="UP000276215">
    <property type="component" value="Unassembled WGS sequence"/>
</dbReference>
<gene>
    <name evidence="2" type="ORF">L873DRAFT_1817925</name>
</gene>
<reference evidence="2 3" key="1">
    <citation type="journal article" date="2018" name="Nat. Ecol. Evol.">
        <title>Pezizomycetes genomes reveal the molecular basis of ectomycorrhizal truffle lifestyle.</title>
        <authorList>
            <person name="Murat C."/>
            <person name="Payen T."/>
            <person name="Noel B."/>
            <person name="Kuo A."/>
            <person name="Morin E."/>
            <person name="Chen J."/>
            <person name="Kohler A."/>
            <person name="Krizsan K."/>
            <person name="Balestrini R."/>
            <person name="Da Silva C."/>
            <person name="Montanini B."/>
            <person name="Hainaut M."/>
            <person name="Levati E."/>
            <person name="Barry K.W."/>
            <person name="Belfiori B."/>
            <person name="Cichocki N."/>
            <person name="Clum A."/>
            <person name="Dockter R.B."/>
            <person name="Fauchery L."/>
            <person name="Guy J."/>
            <person name="Iotti M."/>
            <person name="Le Tacon F."/>
            <person name="Lindquist E.A."/>
            <person name="Lipzen A."/>
            <person name="Malagnac F."/>
            <person name="Mello A."/>
            <person name="Molinier V."/>
            <person name="Miyauchi S."/>
            <person name="Poulain J."/>
            <person name="Riccioni C."/>
            <person name="Rubini A."/>
            <person name="Sitrit Y."/>
            <person name="Splivallo R."/>
            <person name="Traeger S."/>
            <person name="Wang M."/>
            <person name="Zifcakova L."/>
            <person name="Wipf D."/>
            <person name="Zambonelli A."/>
            <person name="Paolocci F."/>
            <person name="Nowrousian M."/>
            <person name="Ottonello S."/>
            <person name="Baldrian P."/>
            <person name="Spatafora J.W."/>
            <person name="Henrissat B."/>
            <person name="Nagy L.G."/>
            <person name="Aury J.M."/>
            <person name="Wincker P."/>
            <person name="Grigoriev I.V."/>
            <person name="Bonfante P."/>
            <person name="Martin F.M."/>
        </authorList>
    </citation>
    <scope>NUCLEOTIDE SEQUENCE [LARGE SCALE GENOMIC DNA]</scope>
    <source>
        <strain evidence="2 3">120613-1</strain>
    </source>
</reference>